<evidence type="ECO:0000256" key="1">
    <source>
        <dbReference type="SAM" id="MobiDB-lite"/>
    </source>
</evidence>
<dbReference type="EMBL" id="CAICTM010001185">
    <property type="protein sequence ID" value="CAB9521346.1"/>
    <property type="molecule type" value="Genomic_DNA"/>
</dbReference>
<dbReference type="Gene3D" id="3.20.20.70">
    <property type="entry name" value="Aldolase class I"/>
    <property type="match status" value="1"/>
</dbReference>
<feature type="region of interest" description="Disordered" evidence="1">
    <location>
        <begin position="1"/>
        <end position="23"/>
    </location>
</feature>
<reference evidence="2" key="1">
    <citation type="submission" date="2020-06" db="EMBL/GenBank/DDBJ databases">
        <authorList>
            <consortium name="Plant Systems Biology data submission"/>
        </authorList>
    </citation>
    <scope>NUCLEOTIDE SEQUENCE</scope>
    <source>
        <strain evidence="2">D6</strain>
    </source>
</reference>
<sequence length="965" mass="109083">MPPTRQREDCGVNASGLGEDPSLSTMGLTLESTLAWASVLLNSKQDNEQDLAPEEIKAALKVYKELQRVLKISTRTEDTFCKPLLPEDSNIGPTLFHQQFLALLEEVKEARPLTRENLSEINDLFILDNSLRETTVGSVRGHTLEEKHQIVDAIADTGLEEIILGAFGSKISVDSQIAGRWTELGKSFDKAWGFSDAFDLGGFDEEPLWKSADDFMKAKREGTELPEYWAPTQEVKTTYSEDDLALFKRAYVNFPKQNVFRGRKPKDILKESESSKGRIPMGLLMMAGYGICNAIIEVDTAVETFDYETHNLAERCENLIQWCKKYFPRRQNVANGEDDTARIFVNCRDFVNYHRSDSGLEMCLCMVDQLCRLPPNQRPFGFLMEDPTGWLWPDEVGRLTRLIKLTMQRAGHPDGKFLVHLHMFFGMAEACVLSSMCNGADGVWAALCKTGAQVGHACSTITAVNLFRAGVKSVAKKYNFAKMCEGARMITKITTKEECLEYEEVYGVRAFDAAFFMYTIPSKRYAVKEIMDELNIDDYYVRLNEISVMSAMERAMICHFGTPEDAGWDPKHCPQMWKAIVNHLVTGISRDYNSPLGLGTLYALVSSEGLSPSMIRTMLESTTVPDTHPTVIEFVHRWNRLCAKHLGEDYTSPICQSKSIMMPCTSLELQPRLPAIPFEAYQKDFDLNPVAAQNVPRFIQVALKREEYRVMQESQKTKAPMLYFEERVLSLKLFIQEAESLQVLPLVDDFMLRRMFDNFFGEGDTWVQELKMERPKKLNKHILRAAMMAMKFDGNHAFARMILSAFKRLEYNVGLREDLQKLREATDMQKLIQAAKRTDDNKAQQSALDDWARDFDTRGSVAYRSGSVLFEIDDDKPLLEDLNEGANEDDHAVSTGEEAGTTQDEGQSKKINGGLAQKLKKMLRSPKSTPKNSPKQSQKPTKKAPSSGATPLHLVLDNAINEVEC</sequence>
<feature type="compositionally biased region" description="Basic and acidic residues" evidence="1">
    <location>
        <begin position="1"/>
        <end position="10"/>
    </location>
</feature>
<comment type="caution">
    <text evidence="2">The sequence shown here is derived from an EMBL/GenBank/DDBJ whole genome shotgun (WGS) entry which is preliminary data.</text>
</comment>
<proteinExistence type="predicted"/>
<evidence type="ECO:0000313" key="2">
    <source>
        <dbReference type="EMBL" id="CAB9521346.1"/>
    </source>
</evidence>
<accession>A0A9N8EH76</accession>
<protein>
    <submittedName>
        <fullName evidence="2">Uncharacterized protein</fullName>
    </submittedName>
</protein>
<dbReference type="OrthoDB" id="5952569at2759"/>
<dbReference type="SUPFAM" id="SSF51569">
    <property type="entry name" value="Aldolase"/>
    <property type="match status" value="1"/>
</dbReference>
<evidence type="ECO:0000313" key="3">
    <source>
        <dbReference type="Proteomes" id="UP001153069"/>
    </source>
</evidence>
<organism evidence="2 3">
    <name type="scientific">Seminavis robusta</name>
    <dbReference type="NCBI Taxonomy" id="568900"/>
    <lineage>
        <taxon>Eukaryota</taxon>
        <taxon>Sar</taxon>
        <taxon>Stramenopiles</taxon>
        <taxon>Ochrophyta</taxon>
        <taxon>Bacillariophyta</taxon>
        <taxon>Bacillariophyceae</taxon>
        <taxon>Bacillariophycidae</taxon>
        <taxon>Naviculales</taxon>
        <taxon>Naviculaceae</taxon>
        <taxon>Seminavis</taxon>
    </lineage>
</organism>
<dbReference type="InterPro" id="IPR013785">
    <property type="entry name" value="Aldolase_TIM"/>
</dbReference>
<dbReference type="Proteomes" id="UP001153069">
    <property type="component" value="Unassembled WGS sequence"/>
</dbReference>
<dbReference type="AlphaFoldDB" id="A0A9N8EH76"/>
<name>A0A9N8EH76_9STRA</name>
<feature type="compositionally biased region" description="Polar residues" evidence="1">
    <location>
        <begin position="926"/>
        <end position="939"/>
    </location>
</feature>
<gene>
    <name evidence="2" type="ORF">SEMRO_1187_G250430.1</name>
</gene>
<keyword evidence="3" id="KW-1185">Reference proteome</keyword>
<feature type="region of interest" description="Disordered" evidence="1">
    <location>
        <begin position="888"/>
        <end position="952"/>
    </location>
</feature>